<organism evidence="6 7">
    <name type="scientific">Elliptochloris bilobata</name>
    <dbReference type="NCBI Taxonomy" id="381761"/>
    <lineage>
        <taxon>Eukaryota</taxon>
        <taxon>Viridiplantae</taxon>
        <taxon>Chlorophyta</taxon>
        <taxon>core chlorophytes</taxon>
        <taxon>Trebouxiophyceae</taxon>
        <taxon>Trebouxiophyceae incertae sedis</taxon>
        <taxon>Elliptochloris clade</taxon>
        <taxon>Elliptochloris</taxon>
    </lineage>
</organism>
<keyword evidence="2" id="KW-0539">Nucleus</keyword>
<feature type="region of interest" description="Disordered" evidence="3">
    <location>
        <begin position="18"/>
        <end position="45"/>
    </location>
</feature>
<dbReference type="InterPro" id="IPR012935">
    <property type="entry name" value="NuBaID_N"/>
</dbReference>
<sequence length="825" mass="84373">MDPSRIQRALDSLIYRPLLKDSSTQPPDPEPDALQQPGSHRQCRPWDRGDLLRRLQSFRPATWFCKPACAGPVACARRGWANTGLDQLTCETCGAKLNFILPPRLPLRDVERAGAVFAERLDQGHDASCPWLGNACDPSVAQFPPLARPVVLADFEERLRAIGGLVALPPVAPAAFAAVERSHRRSRLQQLMDHGPAKEPASLPSATPAAESATEPRASSGATRPASAPCANGTAAREGFSAGVAEESLACHGTVEFLRRQRLLALCGWGVQQLRASTAAAPGPGQNPNPACVMPAADAALTCALCGAKGGMWQYVPRVAPASSSLSAPAAALHARTAPPALPQVALQRTIAGGPLASVFGAHPSAGSAPGAAVDARAAGEGAAAAGPFGRAAGKAAPVFGIAAMRRGLDGSAPATSAPAPAPVAPGQKRAAEADGDGAESSSKRMRRSEPDTPPGAPAAIEGLEQGRGLRGERRFDVPVASNVAFYCSSNCDIKVMTGSEHEAVVVQAHWLPDARENPLFTFRQFGPELEVFQWRRPGAEQAQHAASTLSVHIPERFCSLNIYDGGNISVAKIKEAALCVHTRTGNVSFGSVSATHAHIVAEAGSVTGGSLTAADVAVAAATGLRMDKLTGLRVEIGQGSGAGASGGVHIGAVYCEEQLHIECQGGFRQRLLAGLLACASEGLYLGSLSCGEGGVALVQRSAGTPVEVGGFEGACLGVWAAGGRVSFHAQRAARRVFVDSGGGPIAGDFVAAPALPILAPVPAAPEDGRLAAGATRFCVASAIFLISAAELCLKAAAPAVSVGVAGLAAVAAGAAALLRGWLVC</sequence>
<evidence type="ECO:0000259" key="5">
    <source>
        <dbReference type="Pfam" id="PF07967"/>
    </source>
</evidence>
<feature type="region of interest" description="Disordered" evidence="3">
    <location>
        <begin position="194"/>
        <end position="232"/>
    </location>
</feature>
<evidence type="ECO:0000313" key="6">
    <source>
        <dbReference type="EMBL" id="KAK9846449.1"/>
    </source>
</evidence>
<keyword evidence="4" id="KW-0472">Membrane</keyword>
<dbReference type="GO" id="GO:0005634">
    <property type="term" value="C:nucleus"/>
    <property type="evidence" value="ECO:0007669"/>
    <property type="project" value="UniProtKB-SubCell"/>
</dbReference>
<comment type="subcellular location">
    <subcellularLocation>
        <location evidence="1">Nucleus</location>
    </subcellularLocation>
</comment>
<dbReference type="EMBL" id="JALJOU010000001">
    <property type="protein sequence ID" value="KAK9846449.1"/>
    <property type="molecule type" value="Genomic_DNA"/>
</dbReference>
<gene>
    <name evidence="6" type="ORF">WJX81_004029</name>
</gene>
<keyword evidence="7" id="KW-1185">Reference proteome</keyword>
<evidence type="ECO:0000256" key="2">
    <source>
        <dbReference type="ARBA" id="ARBA00023242"/>
    </source>
</evidence>
<comment type="caution">
    <text evidence="6">The sequence shown here is derived from an EMBL/GenBank/DDBJ whole genome shotgun (WGS) entry which is preliminary data.</text>
</comment>
<feature type="domain" description="C3HC-type" evidence="5">
    <location>
        <begin position="45"/>
        <end position="162"/>
    </location>
</feature>
<dbReference type="PANTHER" id="PTHR15835">
    <property type="entry name" value="NUCLEAR-INTERACTING PARTNER OF ALK"/>
    <property type="match status" value="1"/>
</dbReference>
<keyword evidence="4" id="KW-1133">Transmembrane helix</keyword>
<dbReference type="Pfam" id="PF07967">
    <property type="entry name" value="zf-C3HC"/>
    <property type="match status" value="1"/>
</dbReference>
<evidence type="ECO:0000256" key="1">
    <source>
        <dbReference type="ARBA" id="ARBA00004123"/>
    </source>
</evidence>
<accession>A0AAW1SKP7</accession>
<proteinExistence type="predicted"/>
<dbReference type="GO" id="GO:0008270">
    <property type="term" value="F:zinc ion binding"/>
    <property type="evidence" value="ECO:0007669"/>
    <property type="project" value="InterPro"/>
</dbReference>
<evidence type="ECO:0000256" key="4">
    <source>
        <dbReference type="SAM" id="Phobius"/>
    </source>
</evidence>
<name>A0AAW1SKP7_9CHLO</name>
<evidence type="ECO:0000256" key="3">
    <source>
        <dbReference type="SAM" id="MobiDB-lite"/>
    </source>
</evidence>
<evidence type="ECO:0000313" key="7">
    <source>
        <dbReference type="Proteomes" id="UP001445335"/>
    </source>
</evidence>
<reference evidence="6 7" key="1">
    <citation type="journal article" date="2024" name="Nat. Commun.">
        <title>Phylogenomics reveals the evolutionary origins of lichenization in chlorophyte algae.</title>
        <authorList>
            <person name="Puginier C."/>
            <person name="Libourel C."/>
            <person name="Otte J."/>
            <person name="Skaloud P."/>
            <person name="Haon M."/>
            <person name="Grisel S."/>
            <person name="Petersen M."/>
            <person name="Berrin J.G."/>
            <person name="Delaux P.M."/>
            <person name="Dal Grande F."/>
            <person name="Keller J."/>
        </authorList>
    </citation>
    <scope>NUCLEOTIDE SEQUENCE [LARGE SCALE GENOMIC DNA]</scope>
    <source>
        <strain evidence="6 7">SAG 245.80</strain>
    </source>
</reference>
<protein>
    <recommendedName>
        <fullName evidence="5">C3HC-type domain-containing protein</fullName>
    </recommendedName>
</protein>
<dbReference type="PANTHER" id="PTHR15835:SF6">
    <property type="entry name" value="ZINC FINGER C3HC-TYPE PROTEIN 1"/>
    <property type="match status" value="1"/>
</dbReference>
<keyword evidence="4" id="KW-0812">Transmembrane</keyword>
<feature type="region of interest" description="Disordered" evidence="3">
    <location>
        <begin position="412"/>
        <end position="468"/>
    </location>
</feature>
<dbReference type="Proteomes" id="UP001445335">
    <property type="component" value="Unassembled WGS sequence"/>
</dbReference>
<feature type="transmembrane region" description="Helical" evidence="4">
    <location>
        <begin position="796"/>
        <end position="819"/>
    </location>
</feature>
<dbReference type="AlphaFoldDB" id="A0AAW1SKP7"/>